<feature type="compositionally biased region" description="Basic and acidic residues" evidence="6">
    <location>
        <begin position="641"/>
        <end position="651"/>
    </location>
</feature>
<dbReference type="InterPro" id="IPR051539">
    <property type="entry name" value="T4SS-coupling_protein"/>
</dbReference>
<keyword evidence="5 7" id="KW-0472">Membrane</keyword>
<evidence type="ECO:0000313" key="9">
    <source>
        <dbReference type="EMBL" id="MBB6125880.1"/>
    </source>
</evidence>
<evidence type="ECO:0000313" key="10">
    <source>
        <dbReference type="Proteomes" id="UP000552700"/>
    </source>
</evidence>
<name>A0A841J589_9SPHN</name>
<keyword evidence="3 7" id="KW-0812">Transmembrane</keyword>
<dbReference type="RefSeq" id="WP_246352109.1">
    <property type="nucleotide sequence ID" value="NZ_JACIJP010000022.1"/>
</dbReference>
<keyword evidence="2" id="KW-1003">Cell membrane</keyword>
<evidence type="ECO:0000256" key="7">
    <source>
        <dbReference type="SAM" id="Phobius"/>
    </source>
</evidence>
<protein>
    <submittedName>
        <fullName evidence="9">Type IV conjugative transfer system coupling protein TraD</fullName>
    </submittedName>
</protein>
<evidence type="ECO:0000259" key="8">
    <source>
        <dbReference type="Pfam" id="PF10412"/>
    </source>
</evidence>
<dbReference type="PANTHER" id="PTHR37937">
    <property type="entry name" value="CONJUGATIVE TRANSFER: DNA TRANSPORT"/>
    <property type="match status" value="1"/>
</dbReference>
<dbReference type="AlphaFoldDB" id="A0A841J589"/>
<gene>
    <name evidence="9" type="ORF">FHS92_003646</name>
</gene>
<feature type="transmembrane region" description="Helical" evidence="7">
    <location>
        <begin position="115"/>
        <end position="133"/>
    </location>
</feature>
<evidence type="ECO:0000256" key="3">
    <source>
        <dbReference type="ARBA" id="ARBA00022692"/>
    </source>
</evidence>
<accession>A0A841J589</accession>
<comment type="subcellular location">
    <subcellularLocation>
        <location evidence="1">Cell membrane</location>
        <topology evidence="1">Multi-pass membrane protein</topology>
    </subcellularLocation>
</comment>
<dbReference type="GO" id="GO:0005886">
    <property type="term" value="C:plasma membrane"/>
    <property type="evidence" value="ECO:0007669"/>
    <property type="project" value="UniProtKB-SubCell"/>
</dbReference>
<dbReference type="Pfam" id="PF10412">
    <property type="entry name" value="TrwB_AAD_bind"/>
    <property type="match status" value="1"/>
</dbReference>
<feature type="transmembrane region" description="Helical" evidence="7">
    <location>
        <begin position="20"/>
        <end position="42"/>
    </location>
</feature>
<keyword evidence="4 7" id="KW-1133">Transmembrane helix</keyword>
<dbReference type="PANTHER" id="PTHR37937:SF1">
    <property type="entry name" value="CONJUGATIVE TRANSFER: DNA TRANSPORT"/>
    <property type="match status" value="1"/>
</dbReference>
<dbReference type="Gene3D" id="3.40.50.300">
    <property type="entry name" value="P-loop containing nucleotide triphosphate hydrolases"/>
    <property type="match status" value="2"/>
</dbReference>
<dbReference type="SUPFAM" id="SSF52540">
    <property type="entry name" value="P-loop containing nucleoside triphosphate hydrolases"/>
    <property type="match status" value="1"/>
</dbReference>
<feature type="domain" description="Type IV secretion system coupling protein TraD DNA-binding" evidence="8">
    <location>
        <begin position="199"/>
        <end position="582"/>
    </location>
</feature>
<feature type="region of interest" description="Disordered" evidence="6">
    <location>
        <begin position="597"/>
        <end position="670"/>
    </location>
</feature>
<proteinExistence type="predicted"/>
<evidence type="ECO:0000256" key="4">
    <source>
        <dbReference type="ARBA" id="ARBA00022989"/>
    </source>
</evidence>
<dbReference type="EMBL" id="JACIJP010000022">
    <property type="protein sequence ID" value="MBB6125880.1"/>
    <property type="molecule type" value="Genomic_DNA"/>
</dbReference>
<feature type="non-terminal residue" evidence="9">
    <location>
        <position position="670"/>
    </location>
</feature>
<evidence type="ECO:0000256" key="2">
    <source>
        <dbReference type="ARBA" id="ARBA00022475"/>
    </source>
</evidence>
<dbReference type="CDD" id="cd01127">
    <property type="entry name" value="TrwB_TraG_TraD_VirD4"/>
    <property type="match status" value="1"/>
</dbReference>
<dbReference type="InterPro" id="IPR019476">
    <property type="entry name" value="T4SS_TraD_DNA-bd"/>
</dbReference>
<organism evidence="9 10">
    <name type="scientific">Sphingobium subterraneum</name>
    <dbReference type="NCBI Taxonomy" id="627688"/>
    <lineage>
        <taxon>Bacteria</taxon>
        <taxon>Pseudomonadati</taxon>
        <taxon>Pseudomonadota</taxon>
        <taxon>Alphaproteobacteria</taxon>
        <taxon>Sphingomonadales</taxon>
        <taxon>Sphingomonadaceae</taxon>
        <taxon>Sphingobium</taxon>
    </lineage>
</organism>
<comment type="caution">
    <text evidence="9">The sequence shown here is derived from an EMBL/GenBank/DDBJ whole genome shotgun (WGS) entry which is preliminary data.</text>
</comment>
<sequence>MKRNLLNFTRGSQLLGHFGFMFAAGLKGPLLVTFLVSAWLCYLEVTSALTDHQMYLAWMHLYASGYAFMEFDPGKLVELKLAGGGTVRIPFNLVREFPPMREAVTALGGSLRRGIGLSALVLIPAFAAFWWFAERFGGKSKERKHERGAMLVTLDELEAEIDRHNRSERARELQAALGWKWRLAGAAATEEAGFYSPAHLAGVPWPWRLEQSHTMLIGTTGTGKTVALSQLLAEARARGQRAVVFDLTGAFIETFYDPERDIILNPLDARCPNWSVFHDCTSEGEFHAAAEALVPHDGGGSEQFWVLAARMLFVEMCLHLQRAGQASNHALATRLMTADLAQVHKLMRGTMADPLTAPEAARMAESIRAVFNANAKALKLLPAKGPRFSVRDWTRGISEPGSILFLSARYVDMSICSQLLTLWLDTAMNTLMTMERTPDLRIWFLVDELGALHRLPALEKGLQTARNFGGAIVTGVHAFAKLKEVYGENMAMTLSSLARSKLILATADRETATWCSDFIGHRQVRDMEEGYSYGYNNARDAVSLTPRRQIEPLLLPDQFMNLPRLSGYLKFPDGFPAAPVTLVPRRWPRMAEGFITRAPEPRPEQQAAGEDNVFSASSPHPTSAAGDGTPAANDDGAGKAALERHQARPIDRQVAADTMSGHASGGIDRL</sequence>
<evidence type="ECO:0000256" key="5">
    <source>
        <dbReference type="ARBA" id="ARBA00023136"/>
    </source>
</evidence>
<dbReference type="InterPro" id="IPR027417">
    <property type="entry name" value="P-loop_NTPase"/>
</dbReference>
<evidence type="ECO:0000256" key="1">
    <source>
        <dbReference type="ARBA" id="ARBA00004651"/>
    </source>
</evidence>
<reference evidence="9 10" key="1">
    <citation type="submission" date="2020-08" db="EMBL/GenBank/DDBJ databases">
        <title>Genomic Encyclopedia of Type Strains, Phase IV (KMG-IV): sequencing the most valuable type-strain genomes for metagenomic binning, comparative biology and taxonomic classification.</title>
        <authorList>
            <person name="Goeker M."/>
        </authorList>
    </citation>
    <scope>NUCLEOTIDE SEQUENCE [LARGE SCALE GENOMIC DNA]</scope>
    <source>
        <strain evidence="9 10">DSM 102255</strain>
    </source>
</reference>
<evidence type="ECO:0000256" key="6">
    <source>
        <dbReference type="SAM" id="MobiDB-lite"/>
    </source>
</evidence>
<keyword evidence="10" id="KW-1185">Reference proteome</keyword>
<dbReference type="Proteomes" id="UP000552700">
    <property type="component" value="Unassembled WGS sequence"/>
</dbReference>